<reference evidence="2 3" key="1">
    <citation type="submission" date="2024-03" db="EMBL/GenBank/DDBJ databases">
        <title>The genome assembly and annotation of the cricket Gryllus longicercus Weissman &amp; Gray.</title>
        <authorList>
            <person name="Szrajer S."/>
            <person name="Gray D."/>
            <person name="Ylla G."/>
        </authorList>
    </citation>
    <scope>NUCLEOTIDE SEQUENCE [LARGE SCALE GENOMIC DNA]</scope>
    <source>
        <strain evidence="2">DAG 2021-001</strain>
        <tissue evidence="2">Whole body minus gut</tissue>
    </source>
</reference>
<dbReference type="Proteomes" id="UP001378592">
    <property type="component" value="Unassembled WGS sequence"/>
</dbReference>
<gene>
    <name evidence="2" type="ORF">R5R35_013118</name>
</gene>
<keyword evidence="3" id="KW-1185">Reference proteome</keyword>
<dbReference type="EMBL" id="JAZDUA010000001">
    <property type="protein sequence ID" value="KAK7874543.1"/>
    <property type="molecule type" value="Genomic_DNA"/>
</dbReference>
<protein>
    <submittedName>
        <fullName evidence="2">Uncharacterized protein</fullName>
    </submittedName>
</protein>
<evidence type="ECO:0000313" key="2">
    <source>
        <dbReference type="EMBL" id="KAK7874543.1"/>
    </source>
</evidence>
<accession>A0AAN9ZAG8</accession>
<organism evidence="2 3">
    <name type="scientific">Gryllus longicercus</name>
    <dbReference type="NCBI Taxonomy" id="2509291"/>
    <lineage>
        <taxon>Eukaryota</taxon>
        <taxon>Metazoa</taxon>
        <taxon>Ecdysozoa</taxon>
        <taxon>Arthropoda</taxon>
        <taxon>Hexapoda</taxon>
        <taxon>Insecta</taxon>
        <taxon>Pterygota</taxon>
        <taxon>Neoptera</taxon>
        <taxon>Polyneoptera</taxon>
        <taxon>Orthoptera</taxon>
        <taxon>Ensifera</taxon>
        <taxon>Gryllidea</taxon>
        <taxon>Grylloidea</taxon>
        <taxon>Gryllidae</taxon>
        <taxon>Gryllinae</taxon>
        <taxon>Gryllus</taxon>
    </lineage>
</organism>
<feature type="region of interest" description="Disordered" evidence="1">
    <location>
        <begin position="45"/>
        <end position="66"/>
    </location>
</feature>
<sequence length="91" mass="10390">MMSKKLKYEACSDDRAQLTMTEFVSTSETHDSEKLSVMVEPAEGAQVRVEQEEPENTEAPKGRRLENKNKPFWQRVLFSCFAACALTPDNF</sequence>
<comment type="caution">
    <text evidence="2">The sequence shown here is derived from an EMBL/GenBank/DDBJ whole genome shotgun (WGS) entry which is preliminary data.</text>
</comment>
<proteinExistence type="predicted"/>
<dbReference type="AlphaFoldDB" id="A0AAN9ZAG8"/>
<name>A0AAN9ZAG8_9ORTH</name>
<evidence type="ECO:0000256" key="1">
    <source>
        <dbReference type="SAM" id="MobiDB-lite"/>
    </source>
</evidence>
<evidence type="ECO:0000313" key="3">
    <source>
        <dbReference type="Proteomes" id="UP001378592"/>
    </source>
</evidence>